<feature type="non-terminal residue" evidence="2">
    <location>
        <position position="1"/>
    </location>
</feature>
<dbReference type="SUPFAM" id="SSF53271">
    <property type="entry name" value="PRTase-like"/>
    <property type="match status" value="1"/>
</dbReference>
<sequence length="179" mass="20430">EGALNRNMYYASVLGVELGMFYKRRDYSRVVDGRNPIVAHEYLGSDVAGKDVFVSDDIISSGESMLDIAYNLKERKARRIFTYATYAIFTNGLESFDKAYRDGVIDGVFGSNLTYRTPELLERPWFYEVDVSKYIAYFISALNHDMSVSSMIDPHEKIKALLEERKAEKSREAGAQLTF</sequence>
<dbReference type="Pfam" id="PF00156">
    <property type="entry name" value="Pribosyltran"/>
    <property type="match status" value="1"/>
</dbReference>
<dbReference type="EMBL" id="DXDU01000062">
    <property type="protein sequence ID" value="HIY26299.1"/>
    <property type="molecule type" value="Genomic_DNA"/>
</dbReference>
<reference evidence="2" key="1">
    <citation type="journal article" date="2021" name="PeerJ">
        <title>Extensive microbial diversity within the chicken gut microbiome revealed by metagenomics and culture.</title>
        <authorList>
            <person name="Gilroy R."/>
            <person name="Ravi A."/>
            <person name="Getino M."/>
            <person name="Pursley I."/>
            <person name="Horton D.L."/>
            <person name="Alikhan N.F."/>
            <person name="Baker D."/>
            <person name="Gharbi K."/>
            <person name="Hall N."/>
            <person name="Watson M."/>
            <person name="Adriaenssens E.M."/>
            <person name="Foster-Nyarko E."/>
            <person name="Jarju S."/>
            <person name="Secka A."/>
            <person name="Antonio M."/>
            <person name="Oren A."/>
            <person name="Chaudhuri R.R."/>
            <person name="La Ragione R."/>
            <person name="Hildebrand F."/>
            <person name="Pallen M.J."/>
        </authorList>
    </citation>
    <scope>NUCLEOTIDE SEQUENCE</scope>
    <source>
        <strain evidence="2">1282</strain>
    </source>
</reference>
<comment type="caution">
    <text evidence="2">The sequence shown here is derived from an EMBL/GenBank/DDBJ whole genome shotgun (WGS) entry which is preliminary data.</text>
</comment>
<organism evidence="2 3">
    <name type="scientific">Candidatus Acutalibacter pullistercoris</name>
    <dbReference type="NCBI Taxonomy" id="2838418"/>
    <lineage>
        <taxon>Bacteria</taxon>
        <taxon>Bacillati</taxon>
        <taxon>Bacillota</taxon>
        <taxon>Clostridia</taxon>
        <taxon>Eubacteriales</taxon>
        <taxon>Acutalibacteraceae</taxon>
        <taxon>Acutalibacter</taxon>
    </lineage>
</organism>
<reference evidence="2" key="2">
    <citation type="submission" date="2021-04" db="EMBL/GenBank/DDBJ databases">
        <authorList>
            <person name="Gilroy R."/>
        </authorList>
    </citation>
    <scope>NUCLEOTIDE SEQUENCE</scope>
    <source>
        <strain evidence="2">1282</strain>
    </source>
</reference>
<evidence type="ECO:0000259" key="1">
    <source>
        <dbReference type="Pfam" id="PF00156"/>
    </source>
</evidence>
<proteinExistence type="predicted"/>
<feature type="domain" description="Phosphoribosyltransferase" evidence="1">
    <location>
        <begin position="2"/>
        <end position="86"/>
    </location>
</feature>
<evidence type="ECO:0000313" key="3">
    <source>
        <dbReference type="Proteomes" id="UP000823915"/>
    </source>
</evidence>
<dbReference type="InterPro" id="IPR000836">
    <property type="entry name" value="PRTase_dom"/>
</dbReference>
<dbReference type="AlphaFoldDB" id="A0A9D1YD43"/>
<dbReference type="Gene3D" id="3.40.50.2020">
    <property type="match status" value="1"/>
</dbReference>
<gene>
    <name evidence="2" type="ORF">H9838_03895</name>
</gene>
<name>A0A9D1YD43_9FIRM</name>
<dbReference type="Proteomes" id="UP000823915">
    <property type="component" value="Unassembled WGS sequence"/>
</dbReference>
<dbReference type="InterPro" id="IPR029057">
    <property type="entry name" value="PRTase-like"/>
</dbReference>
<protein>
    <submittedName>
        <fullName evidence="2">Ribose-phosphate pyrophosphokinase</fullName>
    </submittedName>
</protein>
<dbReference type="CDD" id="cd06223">
    <property type="entry name" value="PRTases_typeI"/>
    <property type="match status" value="1"/>
</dbReference>
<evidence type="ECO:0000313" key="2">
    <source>
        <dbReference type="EMBL" id="HIY26299.1"/>
    </source>
</evidence>
<accession>A0A9D1YD43</accession>